<organism evidence="1 2">
    <name type="scientific">Fusarium pseudocircinatum</name>
    <dbReference type="NCBI Taxonomy" id="56676"/>
    <lineage>
        <taxon>Eukaryota</taxon>
        <taxon>Fungi</taxon>
        <taxon>Dikarya</taxon>
        <taxon>Ascomycota</taxon>
        <taxon>Pezizomycotina</taxon>
        <taxon>Sordariomycetes</taxon>
        <taxon>Hypocreomycetidae</taxon>
        <taxon>Hypocreales</taxon>
        <taxon>Nectriaceae</taxon>
        <taxon>Fusarium</taxon>
        <taxon>Fusarium fujikuroi species complex</taxon>
    </lineage>
</organism>
<proteinExistence type="predicted"/>
<keyword evidence="2" id="KW-1185">Reference proteome</keyword>
<evidence type="ECO:0000313" key="2">
    <source>
        <dbReference type="Proteomes" id="UP000546213"/>
    </source>
</evidence>
<protein>
    <submittedName>
        <fullName evidence="1">Uncharacterized protein</fullName>
    </submittedName>
</protein>
<comment type="caution">
    <text evidence="1">The sequence shown here is derived from an EMBL/GenBank/DDBJ whole genome shotgun (WGS) entry which is preliminary data.</text>
</comment>
<dbReference type="EMBL" id="JAAOAS010000375">
    <property type="protein sequence ID" value="KAF5577767.1"/>
    <property type="molecule type" value="Genomic_DNA"/>
</dbReference>
<accession>A0A8H5KPU0</accession>
<sequence>MVKWFRRDPAVDAIFPKLADRIDEYYCADLLDVKSVTVMVPTEKGSKEVDAEDFNKESVDIESSPEIIVTQYRRGQKAGYALLRRNRHQIDYSKFDIHVTAGTVF</sequence>
<name>A0A8H5KPU0_9HYPO</name>
<dbReference type="AlphaFoldDB" id="A0A8H5KPU0"/>
<evidence type="ECO:0000313" key="1">
    <source>
        <dbReference type="EMBL" id="KAF5577767.1"/>
    </source>
</evidence>
<dbReference type="Proteomes" id="UP000546213">
    <property type="component" value="Unassembled WGS sequence"/>
</dbReference>
<gene>
    <name evidence="1" type="ORF">FPCIR_11925</name>
</gene>
<reference evidence="1 2" key="1">
    <citation type="submission" date="2020-05" db="EMBL/GenBank/DDBJ databases">
        <title>Identification and distribution of gene clusters putatively required for synthesis of sphingolipid metabolism inhibitors in phylogenetically diverse species of the filamentous fungus Fusarium.</title>
        <authorList>
            <person name="Kim H.-S."/>
            <person name="Busman M."/>
            <person name="Brown D.W."/>
            <person name="Divon H."/>
            <person name="Uhlig S."/>
            <person name="Proctor R.H."/>
        </authorList>
    </citation>
    <scope>NUCLEOTIDE SEQUENCE [LARGE SCALE GENOMIC DNA]</scope>
    <source>
        <strain evidence="1 2">NRRL 36939</strain>
    </source>
</reference>